<proteinExistence type="predicted"/>
<comment type="caution">
    <text evidence="1">The sequence shown here is derived from an EMBL/GenBank/DDBJ whole genome shotgun (WGS) entry which is preliminary data.</text>
</comment>
<protein>
    <submittedName>
        <fullName evidence="1">4962_t:CDS:1</fullName>
    </submittedName>
</protein>
<reference evidence="1 2" key="1">
    <citation type="submission" date="2021-06" db="EMBL/GenBank/DDBJ databases">
        <authorList>
            <person name="Kallberg Y."/>
            <person name="Tangrot J."/>
            <person name="Rosling A."/>
        </authorList>
    </citation>
    <scope>NUCLEOTIDE SEQUENCE [LARGE SCALE GENOMIC DNA]</scope>
    <source>
        <strain evidence="1 2">120-4 pot B 10/14</strain>
    </source>
</reference>
<dbReference type="Proteomes" id="UP000789901">
    <property type="component" value="Unassembled WGS sequence"/>
</dbReference>
<evidence type="ECO:0000313" key="2">
    <source>
        <dbReference type="Proteomes" id="UP000789901"/>
    </source>
</evidence>
<accession>A0ABN7VK48</accession>
<evidence type="ECO:0000313" key="1">
    <source>
        <dbReference type="EMBL" id="CAG8779613.1"/>
    </source>
</evidence>
<gene>
    <name evidence="1" type="ORF">GMARGA_LOCUS19542</name>
</gene>
<sequence length="131" mass="15395">MINSILGKHIDTVTFDNVNNSESILIDPREIKNATKDHFYRWTRANQIDEEKFKEWKQNYALRKNIKVKKYKVLGVEINQAEVIETITMLSLYKAIGQAIILNEILKKLLTKEYKIITRGLNAYIKLRTIL</sequence>
<keyword evidence="2" id="KW-1185">Reference proteome</keyword>
<dbReference type="EMBL" id="CAJVQB010016380">
    <property type="protein sequence ID" value="CAG8779613.1"/>
    <property type="molecule type" value="Genomic_DNA"/>
</dbReference>
<organism evidence="1 2">
    <name type="scientific">Gigaspora margarita</name>
    <dbReference type="NCBI Taxonomy" id="4874"/>
    <lineage>
        <taxon>Eukaryota</taxon>
        <taxon>Fungi</taxon>
        <taxon>Fungi incertae sedis</taxon>
        <taxon>Mucoromycota</taxon>
        <taxon>Glomeromycotina</taxon>
        <taxon>Glomeromycetes</taxon>
        <taxon>Diversisporales</taxon>
        <taxon>Gigasporaceae</taxon>
        <taxon>Gigaspora</taxon>
    </lineage>
</organism>
<name>A0ABN7VK48_GIGMA</name>